<accession>A0ABX2XCU4</accession>
<dbReference type="SUPFAM" id="SSF53756">
    <property type="entry name" value="UDP-Glycosyltransferase/glycogen phosphorylase"/>
    <property type="match status" value="1"/>
</dbReference>
<dbReference type="Pfam" id="PF13692">
    <property type="entry name" value="Glyco_trans_1_4"/>
    <property type="match status" value="1"/>
</dbReference>
<reference evidence="2" key="1">
    <citation type="submission" date="2016-03" db="EMBL/GenBank/DDBJ databases">
        <title>Draft genome sequence of Paenibacillus glacialis DSM 22343.</title>
        <authorList>
            <person name="Shin S.-K."/>
            <person name="Yi H."/>
        </authorList>
    </citation>
    <scope>NUCLEOTIDE SEQUENCE [LARGE SCALE GENOMIC DNA]</scope>
    <source>
        <strain evidence="2">CCUG 60099</strain>
    </source>
</reference>
<sequence>MKIVVVASFFPYPAYFGGAYDVLERIKGLKYLGHDVDLICTCKEKPDDKNVLFMKQFINELIIVPRKNKLGYIFYSEPLQAVSRKLLKKITLQREYDYAILESESVGKILENNSLKAKNIIIRVHNNEANYFNELSKSTKNFKNKIYYYLESLKFKSYSRNIFKQSDRLWFISNKEINNTKDLNLSNKSIHLPASVNSKFVKQELSTKNVLYVGALFVPNNMEAIIWYLKNVHSLLVDEHNYKLTIVGSTGEFESETYQKILAGYSNVEIYLNQKDLSNHYSNATVFINPMLHGAGVKLKSINAIQNGLVLVSSKTGAEGIGLIKNEMYLEAMSPNDFVKAILKVFKMKIEDRQEMVGNAQQFLNQNNYLSILKNEFQDEQK</sequence>
<dbReference type="Gene3D" id="3.40.50.2000">
    <property type="entry name" value="Glycogen Phosphorylase B"/>
    <property type="match status" value="2"/>
</dbReference>
<name>A0ABX2XCU4_9FLAO</name>
<keyword evidence="2" id="KW-1185">Reference proteome</keyword>
<proteinExistence type="predicted"/>
<evidence type="ECO:0000313" key="1">
    <source>
        <dbReference type="EMBL" id="OCB69506.1"/>
    </source>
</evidence>
<gene>
    <name evidence="1" type="ORF">FLP_22765</name>
</gene>
<dbReference type="PANTHER" id="PTHR12526">
    <property type="entry name" value="GLYCOSYLTRANSFERASE"/>
    <property type="match status" value="1"/>
</dbReference>
<organism evidence="1 2">
    <name type="scientific">Flavobacterium piscis</name>
    <dbReference type="NCBI Taxonomy" id="1114874"/>
    <lineage>
        <taxon>Bacteria</taxon>
        <taxon>Pseudomonadati</taxon>
        <taxon>Bacteroidota</taxon>
        <taxon>Flavobacteriia</taxon>
        <taxon>Flavobacteriales</taxon>
        <taxon>Flavobacteriaceae</taxon>
        <taxon>Flavobacterium</taxon>
    </lineage>
</organism>
<protein>
    <recommendedName>
        <fullName evidence="3">Glycosyltransferase</fullName>
    </recommendedName>
</protein>
<dbReference type="Proteomes" id="UP000093343">
    <property type="component" value="Unassembled WGS sequence"/>
</dbReference>
<evidence type="ECO:0000313" key="2">
    <source>
        <dbReference type="Proteomes" id="UP000093343"/>
    </source>
</evidence>
<evidence type="ECO:0008006" key="3">
    <source>
        <dbReference type="Google" id="ProtNLM"/>
    </source>
</evidence>
<comment type="caution">
    <text evidence="1">The sequence shown here is derived from an EMBL/GenBank/DDBJ whole genome shotgun (WGS) entry which is preliminary data.</text>
</comment>
<dbReference type="RefSeq" id="WP_065451779.1">
    <property type="nucleotide sequence ID" value="NZ_LVEN01000046.1"/>
</dbReference>
<dbReference type="EMBL" id="LVEN01000046">
    <property type="protein sequence ID" value="OCB69506.1"/>
    <property type="molecule type" value="Genomic_DNA"/>
</dbReference>